<feature type="compositionally biased region" description="Basic residues" evidence="1">
    <location>
        <begin position="69"/>
        <end position="79"/>
    </location>
</feature>
<dbReference type="Proteomes" id="UP000735302">
    <property type="component" value="Unassembled WGS sequence"/>
</dbReference>
<keyword evidence="3" id="KW-1185">Reference proteome</keyword>
<reference evidence="2 3" key="1">
    <citation type="journal article" date="2021" name="Elife">
        <title>Chloroplast acquisition without the gene transfer in kleptoplastic sea slugs, Plakobranchus ocellatus.</title>
        <authorList>
            <person name="Maeda T."/>
            <person name="Takahashi S."/>
            <person name="Yoshida T."/>
            <person name="Shimamura S."/>
            <person name="Takaki Y."/>
            <person name="Nagai Y."/>
            <person name="Toyoda A."/>
            <person name="Suzuki Y."/>
            <person name="Arimoto A."/>
            <person name="Ishii H."/>
            <person name="Satoh N."/>
            <person name="Nishiyama T."/>
            <person name="Hasebe M."/>
            <person name="Maruyama T."/>
            <person name="Minagawa J."/>
            <person name="Obokata J."/>
            <person name="Shigenobu S."/>
        </authorList>
    </citation>
    <scope>NUCLEOTIDE SEQUENCE [LARGE SCALE GENOMIC DNA]</scope>
</reference>
<evidence type="ECO:0000313" key="3">
    <source>
        <dbReference type="Proteomes" id="UP000735302"/>
    </source>
</evidence>
<feature type="region of interest" description="Disordered" evidence="1">
    <location>
        <begin position="1"/>
        <end position="92"/>
    </location>
</feature>
<evidence type="ECO:0000256" key="1">
    <source>
        <dbReference type="SAM" id="MobiDB-lite"/>
    </source>
</evidence>
<organism evidence="2 3">
    <name type="scientific">Plakobranchus ocellatus</name>
    <dbReference type="NCBI Taxonomy" id="259542"/>
    <lineage>
        <taxon>Eukaryota</taxon>
        <taxon>Metazoa</taxon>
        <taxon>Spiralia</taxon>
        <taxon>Lophotrochozoa</taxon>
        <taxon>Mollusca</taxon>
        <taxon>Gastropoda</taxon>
        <taxon>Heterobranchia</taxon>
        <taxon>Euthyneura</taxon>
        <taxon>Panpulmonata</taxon>
        <taxon>Sacoglossa</taxon>
        <taxon>Placobranchoidea</taxon>
        <taxon>Plakobranchidae</taxon>
        <taxon>Plakobranchus</taxon>
    </lineage>
</organism>
<evidence type="ECO:0000313" key="2">
    <source>
        <dbReference type="EMBL" id="GFO14194.1"/>
    </source>
</evidence>
<protein>
    <submittedName>
        <fullName evidence="2">Uncharacterized protein</fullName>
    </submittedName>
</protein>
<dbReference type="AlphaFoldDB" id="A0AAV4B2D0"/>
<proteinExistence type="predicted"/>
<sequence>MGQRRQDRRDSEIEEKRDKMGRKDGTEKEEGRDKRERRDGKREGEETGQKREKNRTREPVETEQERQERRHKNREKRGKRDGTGPSATNNLNLQKEIMNTTIPLEDLAADRSTLRYILTEQLKSVERKLMCATEHRQVCMVEQQMLRDQKLHKDVRPVAEIDPPVLVSQATNAAALV</sequence>
<comment type="caution">
    <text evidence="2">The sequence shown here is derived from an EMBL/GenBank/DDBJ whole genome shotgun (WGS) entry which is preliminary data.</text>
</comment>
<dbReference type="EMBL" id="BLXT01004532">
    <property type="protein sequence ID" value="GFO14194.1"/>
    <property type="molecule type" value="Genomic_DNA"/>
</dbReference>
<accession>A0AAV4B2D0</accession>
<gene>
    <name evidence="2" type="ORF">PoB_004069900</name>
</gene>
<name>A0AAV4B2D0_9GAST</name>
<feature type="compositionally biased region" description="Basic and acidic residues" evidence="1">
    <location>
        <begin position="1"/>
        <end position="68"/>
    </location>
</feature>